<dbReference type="PANTHER" id="PTHR10322:SF23">
    <property type="entry name" value="DNA POLYMERASE DELTA CATALYTIC SUBUNIT"/>
    <property type="match status" value="1"/>
</dbReference>
<dbReference type="InterPro" id="IPR006133">
    <property type="entry name" value="DNA-dir_DNA_pol_B_exonuc"/>
</dbReference>
<dbReference type="PANTHER" id="PTHR10322">
    <property type="entry name" value="DNA POLYMERASE CATALYTIC SUBUNIT"/>
    <property type="match status" value="1"/>
</dbReference>
<feature type="non-terminal residue" evidence="3">
    <location>
        <position position="1"/>
    </location>
</feature>
<evidence type="ECO:0000313" key="3">
    <source>
        <dbReference type="EMBL" id="GIQ91387.1"/>
    </source>
</evidence>
<dbReference type="Proteomes" id="UP000265618">
    <property type="component" value="Unassembled WGS sequence"/>
</dbReference>
<dbReference type="InterPro" id="IPR036397">
    <property type="entry name" value="RNaseH_sf"/>
</dbReference>
<dbReference type="SUPFAM" id="SSF53098">
    <property type="entry name" value="Ribonuclease H-like"/>
    <property type="match status" value="1"/>
</dbReference>
<dbReference type="GO" id="GO:0003887">
    <property type="term" value="F:DNA-directed DNA polymerase activity"/>
    <property type="evidence" value="ECO:0007669"/>
    <property type="project" value="TreeGrafter"/>
</dbReference>
<dbReference type="GO" id="GO:0008296">
    <property type="term" value="F:3'-5'-DNA exonuclease activity"/>
    <property type="evidence" value="ECO:0007669"/>
    <property type="project" value="TreeGrafter"/>
</dbReference>
<dbReference type="GO" id="GO:0006297">
    <property type="term" value="P:nucleotide-excision repair, DNA gap filling"/>
    <property type="evidence" value="ECO:0007669"/>
    <property type="project" value="TreeGrafter"/>
</dbReference>
<gene>
    <name evidence="3" type="ORF">KIPB_014617</name>
</gene>
<proteinExistence type="predicted"/>
<reference evidence="3 4" key="1">
    <citation type="journal article" date="2018" name="PLoS ONE">
        <title>The draft genome of Kipferlia bialata reveals reductive genome evolution in fornicate parasites.</title>
        <authorList>
            <person name="Tanifuji G."/>
            <person name="Takabayashi S."/>
            <person name="Kume K."/>
            <person name="Takagi M."/>
            <person name="Nakayama T."/>
            <person name="Kamikawa R."/>
            <person name="Inagaki Y."/>
            <person name="Hashimoto T."/>
        </authorList>
    </citation>
    <scope>NUCLEOTIDE SEQUENCE [LARGE SCALE GENOMIC DNA]</scope>
    <source>
        <strain evidence="3">NY0173</strain>
    </source>
</reference>
<keyword evidence="4" id="KW-1185">Reference proteome</keyword>
<organism evidence="3 4">
    <name type="scientific">Kipferlia bialata</name>
    <dbReference type="NCBI Taxonomy" id="797122"/>
    <lineage>
        <taxon>Eukaryota</taxon>
        <taxon>Metamonada</taxon>
        <taxon>Carpediemonas-like organisms</taxon>
        <taxon>Kipferlia</taxon>
    </lineage>
</organism>
<name>A0A9K3DAQ7_9EUKA</name>
<protein>
    <recommendedName>
        <fullName evidence="1">DNA polymerase delta catalytic subunit</fullName>
    </recommendedName>
</protein>
<dbReference type="GO" id="GO:0045004">
    <property type="term" value="P:DNA replication proofreading"/>
    <property type="evidence" value="ECO:0007669"/>
    <property type="project" value="TreeGrafter"/>
</dbReference>
<dbReference type="GO" id="GO:0043625">
    <property type="term" value="C:delta DNA polymerase complex"/>
    <property type="evidence" value="ECO:0007669"/>
    <property type="project" value="TreeGrafter"/>
</dbReference>
<evidence type="ECO:0000259" key="2">
    <source>
        <dbReference type="Pfam" id="PF03104"/>
    </source>
</evidence>
<feature type="non-terminal residue" evidence="3">
    <location>
        <position position="159"/>
    </location>
</feature>
<dbReference type="GO" id="GO:0006287">
    <property type="term" value="P:base-excision repair, gap-filling"/>
    <property type="evidence" value="ECO:0007669"/>
    <property type="project" value="TreeGrafter"/>
</dbReference>
<dbReference type="InterPro" id="IPR012337">
    <property type="entry name" value="RNaseH-like_sf"/>
</dbReference>
<dbReference type="AlphaFoldDB" id="A0A9K3DAQ7"/>
<accession>A0A9K3DAQ7</accession>
<dbReference type="GO" id="GO:0003676">
    <property type="term" value="F:nucleic acid binding"/>
    <property type="evidence" value="ECO:0007669"/>
    <property type="project" value="InterPro"/>
</dbReference>
<dbReference type="EMBL" id="BDIP01007625">
    <property type="protein sequence ID" value="GIQ91387.1"/>
    <property type="molecule type" value="Genomic_DNA"/>
</dbReference>
<dbReference type="InterPro" id="IPR050240">
    <property type="entry name" value="DNA_pol_type-B"/>
</dbReference>
<evidence type="ECO:0000256" key="1">
    <source>
        <dbReference type="ARBA" id="ARBA00024411"/>
    </source>
</evidence>
<feature type="domain" description="DNA-directed DNA polymerase family B exonuclease" evidence="2">
    <location>
        <begin position="29"/>
        <end position="70"/>
    </location>
</feature>
<dbReference type="Pfam" id="PF03104">
    <property type="entry name" value="DNA_pol_B_exo1"/>
    <property type="match status" value="1"/>
</dbReference>
<dbReference type="OrthoDB" id="2414538at2759"/>
<comment type="caution">
    <text evidence="3">The sequence shown here is derived from an EMBL/GenBank/DDBJ whole genome shotgun (WGS) entry which is preliminary data.</text>
</comment>
<sequence>KRCLALGCTDALQWSKRRNYQVASTEHRFQSKQVGTRDSFETRMPGIVHVDMMQAIQLDFKLRSYSLNAVSARFLGAQKEDVHYSMITPMWREGPDSRRKLAIYCLKDALLPLQLMEKLVVLYNQVEMARVTGIPMRYILSQGQTVKVLSQLYAKARDT</sequence>
<evidence type="ECO:0000313" key="4">
    <source>
        <dbReference type="Proteomes" id="UP000265618"/>
    </source>
</evidence>
<dbReference type="Gene3D" id="3.30.420.10">
    <property type="entry name" value="Ribonuclease H-like superfamily/Ribonuclease H"/>
    <property type="match status" value="1"/>
</dbReference>